<evidence type="ECO:0000313" key="4">
    <source>
        <dbReference type="Proteomes" id="UP000499080"/>
    </source>
</evidence>
<sequence>MEDIKAPYYETDDRDVQASLEIRIQDFRTNTAPVYREIKRPGPLIKSFYVMVIYSKRADENTEGWLVVYPNVDVSDAICILKRRIVSCVVSIIDVEGKSRFSKTFVIIYPSLGDYRDARYLDRSFILDRADELLPEGVLTMRCEFHFTWSGLETSWETFRCDVESEPSWPSSQPPPLSATLKGFLSKIPQSFYFRNGAEAEDSSDIFTLFDFSNRVFTLAQSHQSKERFGVDGIPPASSTLSSDSKEESSDAWEDIWIFDTHPNRFLLSLEEREDNVGFRLLEASPVIRRMVNTDMRENSEKRVYFPEVDSRTFIIVLYFLENKKIPPSTFRELVDVYQFSYMYAMEGLQQKCSEEMVRSIEFPDDLEELKRMASLYDDQYLSSLLDSRWREFENSLPLLPRRKTDDRPDSDSYM</sequence>
<dbReference type="Pfam" id="PF00651">
    <property type="entry name" value="BTB"/>
    <property type="match status" value="1"/>
</dbReference>
<accession>A0A4Y2QQL9</accession>
<dbReference type="Proteomes" id="UP000499080">
    <property type="component" value="Unassembled WGS sequence"/>
</dbReference>
<dbReference type="AlphaFoldDB" id="A0A4Y2QQL9"/>
<evidence type="ECO:0000313" key="3">
    <source>
        <dbReference type="EMBL" id="GBN65684.1"/>
    </source>
</evidence>
<name>A0A4Y2QQL9_ARAVE</name>
<dbReference type="InterPro" id="IPR000210">
    <property type="entry name" value="BTB/POZ_dom"/>
</dbReference>
<dbReference type="EMBL" id="BGPR01140014">
    <property type="protein sequence ID" value="GBN65670.1"/>
    <property type="molecule type" value="Genomic_DNA"/>
</dbReference>
<protein>
    <recommendedName>
        <fullName evidence="1">BTB domain-containing protein</fullName>
    </recommendedName>
</protein>
<proteinExistence type="predicted"/>
<evidence type="ECO:0000259" key="1">
    <source>
        <dbReference type="Pfam" id="PF00651"/>
    </source>
</evidence>
<keyword evidence="4" id="KW-1185">Reference proteome</keyword>
<organism evidence="3 4">
    <name type="scientific">Araneus ventricosus</name>
    <name type="common">Orbweaver spider</name>
    <name type="synonym">Epeira ventricosa</name>
    <dbReference type="NCBI Taxonomy" id="182803"/>
    <lineage>
        <taxon>Eukaryota</taxon>
        <taxon>Metazoa</taxon>
        <taxon>Ecdysozoa</taxon>
        <taxon>Arthropoda</taxon>
        <taxon>Chelicerata</taxon>
        <taxon>Arachnida</taxon>
        <taxon>Araneae</taxon>
        <taxon>Araneomorphae</taxon>
        <taxon>Entelegynae</taxon>
        <taxon>Araneoidea</taxon>
        <taxon>Araneidae</taxon>
        <taxon>Araneus</taxon>
    </lineage>
</organism>
<feature type="domain" description="BTB" evidence="1">
    <location>
        <begin position="281"/>
        <end position="359"/>
    </location>
</feature>
<comment type="caution">
    <text evidence="3">The sequence shown here is derived from an EMBL/GenBank/DDBJ whole genome shotgun (WGS) entry which is preliminary data.</text>
</comment>
<gene>
    <name evidence="2" type="ORF">AVEN_123674_1</name>
    <name evidence="3" type="ORF">AVEN_163277_1</name>
</gene>
<dbReference type="Gene3D" id="3.30.710.10">
    <property type="entry name" value="Potassium Channel Kv1.1, Chain A"/>
    <property type="match status" value="1"/>
</dbReference>
<evidence type="ECO:0000313" key="2">
    <source>
        <dbReference type="EMBL" id="GBN65670.1"/>
    </source>
</evidence>
<dbReference type="EMBL" id="BGPR01140019">
    <property type="protein sequence ID" value="GBN65684.1"/>
    <property type="molecule type" value="Genomic_DNA"/>
</dbReference>
<reference evidence="3 4" key="1">
    <citation type="journal article" date="2019" name="Sci. Rep.">
        <title>Orb-weaving spider Araneus ventricosus genome elucidates the spidroin gene catalogue.</title>
        <authorList>
            <person name="Kono N."/>
            <person name="Nakamura H."/>
            <person name="Ohtoshi R."/>
            <person name="Moran D.A.P."/>
            <person name="Shinohara A."/>
            <person name="Yoshida Y."/>
            <person name="Fujiwara M."/>
            <person name="Mori M."/>
            <person name="Tomita M."/>
            <person name="Arakawa K."/>
        </authorList>
    </citation>
    <scope>NUCLEOTIDE SEQUENCE [LARGE SCALE GENOMIC DNA]</scope>
</reference>
<dbReference type="OrthoDB" id="6420138at2759"/>
<dbReference type="SUPFAM" id="SSF54695">
    <property type="entry name" value="POZ domain"/>
    <property type="match status" value="1"/>
</dbReference>
<dbReference type="InterPro" id="IPR011333">
    <property type="entry name" value="SKP1/BTB/POZ_sf"/>
</dbReference>